<dbReference type="Proteomes" id="UP000306409">
    <property type="component" value="Chromosome"/>
</dbReference>
<evidence type="ECO:0000259" key="4">
    <source>
        <dbReference type="Pfam" id="PF08545"/>
    </source>
</evidence>
<keyword evidence="1" id="KW-0808">Transferase</keyword>
<dbReference type="GO" id="GO:0044550">
    <property type="term" value="P:secondary metabolite biosynthetic process"/>
    <property type="evidence" value="ECO:0007669"/>
    <property type="project" value="TreeGrafter"/>
</dbReference>
<dbReference type="Pfam" id="PF08545">
    <property type="entry name" value="ACP_syn_III"/>
    <property type="match status" value="1"/>
</dbReference>
<dbReference type="EMBL" id="CP061336">
    <property type="protein sequence ID" value="QNU67965.1"/>
    <property type="molecule type" value="Genomic_DNA"/>
</dbReference>
<keyword evidence="6" id="KW-1185">Reference proteome</keyword>
<feature type="domain" description="Beta-ketoacyl-[acyl-carrier-protein] synthase III N-terminal" evidence="4">
    <location>
        <begin position="114"/>
        <end position="189"/>
    </location>
</feature>
<evidence type="ECO:0000256" key="1">
    <source>
        <dbReference type="ARBA" id="ARBA00022679"/>
    </source>
</evidence>
<evidence type="ECO:0000313" key="6">
    <source>
        <dbReference type="Proteomes" id="UP000306409"/>
    </source>
</evidence>
<dbReference type="InterPro" id="IPR013751">
    <property type="entry name" value="ACP_syn_III_N"/>
</dbReference>
<dbReference type="OrthoDB" id="9815506at2"/>
<sequence length="351" mass="38512">MADGIIRNVEIKGIACAVPEKIIRNETYASVFGEDKVKKFINMTGIKTRHVAADEQCTSDLCYVAAKNLMERLGWDPSSIDALILITQTPDYAVPATACVLQYRLGLSEDCIAFDINLGCSAYVYGIWQAATMISTQNINRVLLLVGDTSNYGINPKDSGTAMIFGDGGTATALERSEGKEIKYFLKTKGSGYKCIMVPAGHARSRSKTNMKSSDYELAMNGSDIFNFTITDVQKGLSDFMTQYSIDKNNVDMFVFHQANLFIIKHLSNKLGIPLGKVPISIDRYGNTSGESIPLTLVDALGEDTSEDSIKLVMCGFGVGLSYGGIYLEMKKSICLPMIYTNYYFNGDDEN</sequence>
<dbReference type="PANTHER" id="PTHR34069">
    <property type="entry name" value="3-OXOACYL-[ACYL-CARRIER-PROTEIN] SYNTHASE 3"/>
    <property type="match status" value="1"/>
</dbReference>
<dbReference type="NCBIfam" id="NF006829">
    <property type="entry name" value="PRK09352.1"/>
    <property type="match status" value="1"/>
</dbReference>
<gene>
    <name evidence="5" type="ORF">EHE19_005855</name>
</gene>
<evidence type="ECO:0000259" key="3">
    <source>
        <dbReference type="Pfam" id="PF08541"/>
    </source>
</evidence>
<dbReference type="Gene3D" id="3.40.47.10">
    <property type="match status" value="1"/>
</dbReference>
<name>A0A4U7JE86_9FIRM</name>
<accession>A0A4U7JE86</accession>
<feature type="domain" description="Beta-ketoacyl-[acyl-carrier-protein] synthase III C-terminal" evidence="3">
    <location>
        <begin position="244"/>
        <end position="329"/>
    </location>
</feature>
<protein>
    <submittedName>
        <fullName evidence="5">Ketoacyl-ACP synthase III</fullName>
    </submittedName>
</protein>
<dbReference type="GO" id="GO:0004315">
    <property type="term" value="F:3-oxoacyl-[acyl-carrier-protein] synthase activity"/>
    <property type="evidence" value="ECO:0007669"/>
    <property type="project" value="InterPro"/>
</dbReference>
<organism evidence="5 6">
    <name type="scientific">Ruminiclostridium herbifermentans</name>
    <dbReference type="NCBI Taxonomy" id="2488810"/>
    <lineage>
        <taxon>Bacteria</taxon>
        <taxon>Bacillati</taxon>
        <taxon>Bacillota</taxon>
        <taxon>Clostridia</taxon>
        <taxon>Eubacteriales</taxon>
        <taxon>Oscillospiraceae</taxon>
        <taxon>Ruminiclostridium</taxon>
    </lineage>
</organism>
<dbReference type="KEGG" id="rher:EHE19_005855"/>
<reference evidence="5 6" key="1">
    <citation type="submission" date="2020-09" db="EMBL/GenBank/DDBJ databases">
        <title>Characterization and genome sequencing of Ruminiclostridium sp. nov. MA18.</title>
        <authorList>
            <person name="Rettenmaier R."/>
            <person name="Kowollik M.-L."/>
            <person name="Liebl W."/>
            <person name="Zverlov V."/>
        </authorList>
    </citation>
    <scope>NUCLEOTIDE SEQUENCE [LARGE SCALE GENOMIC DNA]</scope>
    <source>
        <strain evidence="5 6">MA18</strain>
    </source>
</reference>
<dbReference type="RefSeq" id="WP_137698223.1">
    <property type="nucleotide sequence ID" value="NZ_CP061336.1"/>
</dbReference>
<dbReference type="AlphaFoldDB" id="A0A4U7JE86"/>
<dbReference type="SUPFAM" id="SSF53901">
    <property type="entry name" value="Thiolase-like"/>
    <property type="match status" value="1"/>
</dbReference>
<keyword evidence="2" id="KW-0012">Acyltransferase</keyword>
<proteinExistence type="predicted"/>
<dbReference type="PANTHER" id="PTHR34069:SF2">
    <property type="entry name" value="BETA-KETOACYL-[ACYL-CARRIER-PROTEIN] SYNTHASE III"/>
    <property type="match status" value="1"/>
</dbReference>
<evidence type="ECO:0000313" key="5">
    <source>
        <dbReference type="EMBL" id="QNU67965.1"/>
    </source>
</evidence>
<dbReference type="Pfam" id="PF08541">
    <property type="entry name" value="ACP_syn_III_C"/>
    <property type="match status" value="1"/>
</dbReference>
<dbReference type="InterPro" id="IPR013747">
    <property type="entry name" value="ACP_syn_III_C"/>
</dbReference>
<evidence type="ECO:0000256" key="2">
    <source>
        <dbReference type="ARBA" id="ARBA00023315"/>
    </source>
</evidence>
<dbReference type="InterPro" id="IPR016039">
    <property type="entry name" value="Thiolase-like"/>
</dbReference>
<dbReference type="CDD" id="cd00830">
    <property type="entry name" value="KAS_III"/>
    <property type="match status" value="1"/>
</dbReference>
<dbReference type="GO" id="GO:0006633">
    <property type="term" value="P:fatty acid biosynthetic process"/>
    <property type="evidence" value="ECO:0007669"/>
    <property type="project" value="InterPro"/>
</dbReference>